<evidence type="ECO:0000259" key="14">
    <source>
        <dbReference type="Pfam" id="PF00520"/>
    </source>
</evidence>
<keyword evidence="4 13" id="KW-0812">Transmembrane</keyword>
<evidence type="ECO:0000256" key="3">
    <source>
        <dbReference type="ARBA" id="ARBA00022606"/>
    </source>
</evidence>
<dbReference type="InterPro" id="IPR052076">
    <property type="entry name" value="TRP_cation_channel"/>
</dbReference>
<keyword evidence="6 13" id="KW-1133">Transmembrane helix</keyword>
<dbReference type="PANTHER" id="PTHR47143">
    <property type="entry name" value="TRANSIENT RECEPTOR POTENTIAL CATION CHANNEL PROTEIN PAINLESS"/>
    <property type="match status" value="1"/>
</dbReference>
<dbReference type="AlphaFoldDB" id="A0AAW0XUW8"/>
<evidence type="ECO:0000256" key="2">
    <source>
        <dbReference type="ARBA" id="ARBA00022448"/>
    </source>
</evidence>
<accession>A0AAW0XUW8</accession>
<evidence type="ECO:0000256" key="13">
    <source>
        <dbReference type="SAM" id="Phobius"/>
    </source>
</evidence>
<feature type="repeat" description="ANK" evidence="12">
    <location>
        <begin position="98"/>
        <end position="130"/>
    </location>
</feature>
<feature type="transmembrane region" description="Helical" evidence="13">
    <location>
        <begin position="667"/>
        <end position="694"/>
    </location>
</feature>
<dbReference type="Pfam" id="PF12796">
    <property type="entry name" value="Ank_2"/>
    <property type="match status" value="2"/>
</dbReference>
<dbReference type="PRINTS" id="PR01415">
    <property type="entry name" value="ANKYRIN"/>
</dbReference>
<evidence type="ECO:0000313" key="15">
    <source>
        <dbReference type="EMBL" id="KAK8743247.1"/>
    </source>
</evidence>
<evidence type="ECO:0000256" key="9">
    <source>
        <dbReference type="ARBA" id="ARBA00023136"/>
    </source>
</evidence>
<comment type="caution">
    <text evidence="15">The sequence shown here is derived from an EMBL/GenBank/DDBJ whole genome shotgun (WGS) entry which is preliminary data.</text>
</comment>
<dbReference type="Pfam" id="PF00023">
    <property type="entry name" value="Ank"/>
    <property type="match status" value="1"/>
</dbReference>
<keyword evidence="10" id="KW-0325">Glycoprotein</keyword>
<feature type="repeat" description="ANK" evidence="12">
    <location>
        <begin position="131"/>
        <end position="171"/>
    </location>
</feature>
<protein>
    <recommendedName>
        <fullName evidence="14">Ion transport domain-containing protein</fullName>
    </recommendedName>
</protein>
<dbReference type="PROSITE" id="PS50297">
    <property type="entry name" value="ANK_REP_REGION"/>
    <property type="match status" value="3"/>
</dbReference>
<feature type="transmembrane region" description="Helical" evidence="13">
    <location>
        <begin position="432"/>
        <end position="452"/>
    </location>
</feature>
<evidence type="ECO:0000256" key="6">
    <source>
        <dbReference type="ARBA" id="ARBA00022989"/>
    </source>
</evidence>
<feature type="domain" description="Ion transport" evidence="14">
    <location>
        <begin position="436"/>
        <end position="704"/>
    </location>
</feature>
<reference evidence="15 16" key="1">
    <citation type="journal article" date="2024" name="BMC Genomics">
        <title>Genome assembly of redclaw crayfish (Cherax quadricarinatus) provides insights into its immune adaptation and hypoxia tolerance.</title>
        <authorList>
            <person name="Liu Z."/>
            <person name="Zheng J."/>
            <person name="Li H."/>
            <person name="Fang K."/>
            <person name="Wang S."/>
            <person name="He J."/>
            <person name="Zhou D."/>
            <person name="Weng S."/>
            <person name="Chi M."/>
            <person name="Gu Z."/>
            <person name="He J."/>
            <person name="Li F."/>
            <person name="Wang M."/>
        </authorList>
    </citation>
    <scope>NUCLEOTIDE SEQUENCE [LARGE SCALE GENOMIC DNA]</scope>
    <source>
        <strain evidence="15">ZL_2023a</strain>
    </source>
</reference>
<dbReference type="Proteomes" id="UP001445076">
    <property type="component" value="Unassembled WGS sequence"/>
</dbReference>
<organism evidence="15 16">
    <name type="scientific">Cherax quadricarinatus</name>
    <name type="common">Australian red claw crayfish</name>
    <dbReference type="NCBI Taxonomy" id="27406"/>
    <lineage>
        <taxon>Eukaryota</taxon>
        <taxon>Metazoa</taxon>
        <taxon>Ecdysozoa</taxon>
        <taxon>Arthropoda</taxon>
        <taxon>Crustacea</taxon>
        <taxon>Multicrustacea</taxon>
        <taxon>Malacostraca</taxon>
        <taxon>Eumalacostraca</taxon>
        <taxon>Eucarida</taxon>
        <taxon>Decapoda</taxon>
        <taxon>Pleocyemata</taxon>
        <taxon>Astacidea</taxon>
        <taxon>Parastacoidea</taxon>
        <taxon>Parastacidae</taxon>
        <taxon>Cherax</taxon>
    </lineage>
</organism>
<keyword evidence="9 13" id="KW-0472">Membrane</keyword>
<keyword evidence="7 12" id="KW-0040">ANK repeat</keyword>
<dbReference type="InterPro" id="IPR036770">
    <property type="entry name" value="Ankyrin_rpt-contain_sf"/>
</dbReference>
<feature type="transmembrane region" description="Helical" evidence="13">
    <location>
        <begin position="574"/>
        <end position="598"/>
    </location>
</feature>
<dbReference type="Gene3D" id="1.25.40.20">
    <property type="entry name" value="Ankyrin repeat-containing domain"/>
    <property type="match status" value="3"/>
</dbReference>
<feature type="transmembrane region" description="Helical" evidence="13">
    <location>
        <begin position="524"/>
        <end position="545"/>
    </location>
</feature>
<feature type="repeat" description="ANK" evidence="12">
    <location>
        <begin position="65"/>
        <end position="97"/>
    </location>
</feature>
<feature type="transmembrane region" description="Helical" evidence="13">
    <location>
        <begin position="610"/>
        <end position="629"/>
    </location>
</feature>
<dbReference type="GO" id="GO:0034703">
    <property type="term" value="C:cation channel complex"/>
    <property type="evidence" value="ECO:0007669"/>
    <property type="project" value="UniProtKB-ARBA"/>
</dbReference>
<keyword evidence="2" id="KW-0813">Transport</keyword>
<feature type="repeat" description="ANK" evidence="12">
    <location>
        <begin position="241"/>
        <end position="281"/>
    </location>
</feature>
<evidence type="ECO:0000256" key="7">
    <source>
        <dbReference type="ARBA" id="ARBA00023043"/>
    </source>
</evidence>
<keyword evidence="8" id="KW-0406">Ion transport</keyword>
<evidence type="ECO:0000256" key="11">
    <source>
        <dbReference type="ARBA" id="ARBA00023303"/>
    </source>
</evidence>
<evidence type="ECO:0000256" key="5">
    <source>
        <dbReference type="ARBA" id="ARBA00022737"/>
    </source>
</evidence>
<dbReference type="Pfam" id="PF00520">
    <property type="entry name" value="Ion_trans"/>
    <property type="match status" value="1"/>
</dbReference>
<sequence length="967" mass="106329">MTGRKPLFRYVSWEDSIPGTPLSRGPKPDVRFLALLEALKTRYVQGVRDQLLQGLPVNYREPALGNKTPLICASEYGFVEAVAELLGAGANVSIADATGATPLHMAAGGGHFSTVRLLLSRGAHVDPLDTHASTPLHYAARGDKQDPGSSNMVGVVELLLSAGARCGLRDGEGRLPLHNAAHAGSAKLIRVLAAGAYKATVNLKDNEGRTPLHCAVLGARSLDAVAAMIELGSNIDSRDAQGHTSLHLAAKRQVNYVDDEFDGTCLELLLSHGASVAAKNDEGYNGLTLALRRTMWFGRPGARDHILHAVQQLVAKGSCVQDGFAMWRMVESFPSLVPVALNRSVCANTSARDSPHLRLDFDFGPLSVNAQQLREIQRQSPLNPQSELPSPLLGDSEVAMLHYILWAGRKRLLLHPLCKAYLHLKWSKIRKYFLANVIFYFLFVLSLTAFLLSSSNCPEHTNDASNTSAQITNLTTDANSKATAVCRWTALEAGVVGLTWWCLVIFSALLDLREVIQVTQNPFIYIYNLGNLLDAALVLCVPQLLVGRSAYEMETNGELAVCCLALWQQQVGAIAIILAWVRLMLFTGQFPSCGVYIVMFSTVAKNVLKFMAMYVFVLVAFALGFYVLLRSLPTFRTPATALITSLVMMTGELNYESTFLAEPSGSSVLCIFILVVFIVLVYIILSNLLVGLAVSDMYAIQQRSEVLQLTQHVELMIQVEALFKNRLIPQKMQQCLLSSIGIMGSQEKPIVSVYPNLTRGFSDTVFLFFSRVIGTRRLMIKLFEIFISGFIPPEHEVSLPSQLMREALDVALREHELDKRERLLHLRALQIGASGHHKQGQLGQPSQAQLPISQTTLTRGPSYIRPATKGARSSWRWTFMSDTDGEDDSVNMLPTAVLGQPSIWSSHPVATQRTVIPDPNARLEELRNILIHLEDKVEKISVVIQQRDTDCPPSSQTIHRADTEVAV</sequence>
<dbReference type="SUPFAM" id="SSF48403">
    <property type="entry name" value="Ankyrin repeat"/>
    <property type="match status" value="1"/>
</dbReference>
<keyword evidence="16" id="KW-1185">Reference proteome</keyword>
<dbReference type="PANTHER" id="PTHR47143:SF1">
    <property type="entry name" value="ION_TRANS DOMAIN-CONTAINING PROTEIN"/>
    <property type="match status" value="1"/>
</dbReference>
<keyword evidence="3" id="KW-0716">Sensory transduction</keyword>
<gene>
    <name evidence="15" type="ORF">OTU49_001328</name>
</gene>
<dbReference type="EMBL" id="JARKIK010000025">
    <property type="protein sequence ID" value="KAK8743247.1"/>
    <property type="molecule type" value="Genomic_DNA"/>
</dbReference>
<feature type="repeat" description="ANK" evidence="12">
    <location>
        <begin position="207"/>
        <end position="240"/>
    </location>
</feature>
<comment type="subcellular location">
    <subcellularLocation>
        <location evidence="1">Membrane</location>
        <topology evidence="1">Multi-pass membrane protein</topology>
    </subcellularLocation>
</comment>
<feature type="transmembrane region" description="Helical" evidence="13">
    <location>
        <begin position="493"/>
        <end position="512"/>
    </location>
</feature>
<dbReference type="InterPro" id="IPR002110">
    <property type="entry name" value="Ankyrin_rpt"/>
</dbReference>
<evidence type="ECO:0000256" key="12">
    <source>
        <dbReference type="PROSITE-ProRule" id="PRU00023"/>
    </source>
</evidence>
<evidence type="ECO:0000256" key="10">
    <source>
        <dbReference type="ARBA" id="ARBA00023180"/>
    </source>
</evidence>
<dbReference type="InterPro" id="IPR005821">
    <property type="entry name" value="Ion_trans_dom"/>
</dbReference>
<evidence type="ECO:0000256" key="4">
    <source>
        <dbReference type="ARBA" id="ARBA00022692"/>
    </source>
</evidence>
<keyword evidence="11" id="KW-0407">Ion channel</keyword>
<keyword evidence="5" id="KW-0677">Repeat</keyword>
<proteinExistence type="predicted"/>
<dbReference type="SMART" id="SM00248">
    <property type="entry name" value="ANK"/>
    <property type="match status" value="6"/>
</dbReference>
<evidence type="ECO:0000256" key="1">
    <source>
        <dbReference type="ARBA" id="ARBA00004141"/>
    </source>
</evidence>
<evidence type="ECO:0000313" key="16">
    <source>
        <dbReference type="Proteomes" id="UP001445076"/>
    </source>
</evidence>
<name>A0AAW0XUW8_CHEQU</name>
<dbReference type="GO" id="GO:0005216">
    <property type="term" value="F:monoatomic ion channel activity"/>
    <property type="evidence" value="ECO:0007669"/>
    <property type="project" value="InterPro"/>
</dbReference>
<dbReference type="PROSITE" id="PS50088">
    <property type="entry name" value="ANK_REPEAT"/>
    <property type="match status" value="5"/>
</dbReference>
<evidence type="ECO:0000256" key="8">
    <source>
        <dbReference type="ARBA" id="ARBA00023065"/>
    </source>
</evidence>